<comment type="caution">
    <text evidence="5">The sequence shown here is derived from an EMBL/GenBank/DDBJ whole genome shotgun (WGS) entry which is preliminary data.</text>
</comment>
<name>A0AA38WRZ0_9ASTR</name>
<dbReference type="InterPro" id="IPR044867">
    <property type="entry name" value="DEUBAD_dom"/>
</dbReference>
<dbReference type="AlphaFoldDB" id="A0AA38WRZ0"/>
<keyword evidence="6" id="KW-1185">Reference proteome</keyword>
<feature type="region of interest" description="Disordered" evidence="3">
    <location>
        <begin position="1"/>
        <end position="37"/>
    </location>
</feature>
<feature type="region of interest" description="Disordered" evidence="3">
    <location>
        <begin position="299"/>
        <end position="319"/>
    </location>
</feature>
<proteinExistence type="predicted"/>
<feature type="domain" description="DEUBAD" evidence="4">
    <location>
        <begin position="89"/>
        <end position="200"/>
    </location>
</feature>
<evidence type="ECO:0000313" key="6">
    <source>
        <dbReference type="Proteomes" id="UP001172457"/>
    </source>
</evidence>
<evidence type="ECO:0000259" key="4">
    <source>
        <dbReference type="PROSITE" id="PS51916"/>
    </source>
</evidence>
<dbReference type="CDD" id="cd21865">
    <property type="entry name" value="DEUBAD_NFRKB"/>
    <property type="match status" value="1"/>
</dbReference>
<dbReference type="GO" id="GO:0031011">
    <property type="term" value="C:Ino80 complex"/>
    <property type="evidence" value="ECO:0007669"/>
    <property type="project" value="InterPro"/>
</dbReference>
<dbReference type="PANTHER" id="PTHR13052:SF2">
    <property type="entry name" value="NUCLEAR FACTOR KAPPA-B-BINDING PROTEIN"/>
    <property type="match status" value="1"/>
</dbReference>
<reference evidence="5" key="1">
    <citation type="submission" date="2023-03" db="EMBL/GenBank/DDBJ databases">
        <title>Chromosome-scale reference genome and RAD-based genetic map of yellow starthistle (Centaurea solstitialis) reveal putative structural variation and QTLs associated with invader traits.</title>
        <authorList>
            <person name="Reatini B."/>
            <person name="Cang F.A."/>
            <person name="Jiang Q."/>
            <person name="Mckibben M.T.W."/>
            <person name="Barker M.S."/>
            <person name="Rieseberg L.H."/>
            <person name="Dlugosch K.M."/>
        </authorList>
    </citation>
    <scope>NUCLEOTIDE SEQUENCE</scope>
    <source>
        <strain evidence="5">CAN-66</strain>
        <tissue evidence="5">Leaf</tissue>
    </source>
</reference>
<gene>
    <name evidence="5" type="ORF">OSB04_000196</name>
</gene>
<dbReference type="EMBL" id="JARYMX010000001">
    <property type="protein sequence ID" value="KAJ9564230.1"/>
    <property type="molecule type" value="Genomic_DNA"/>
</dbReference>
<feature type="compositionally biased region" description="Polar residues" evidence="3">
    <location>
        <begin position="13"/>
        <end position="22"/>
    </location>
</feature>
<sequence>MAADQLNKRPKVSNITRHTSWELQKPKKKKKSSHYDINTRSSISLQWDDKKEHVVPKKEQISIARRELAPFLPLASHCHNVLGDVFAAPPELFELDNLTGLLSYEVWQTHLSAQEREFLTQLLPEGADPREVVHELLAGNNLYFGNPFPKWGASVCSGDCHPDAIIRQEQRNKANKTAYYSELHNYHTKMIGSLQLWKERWASCANPENDFMQKILRLIVLFTTSEFILEASVSSSYCYSLGNTWFGCKKHLPLLLGAAQEYDKSTSKQHKPGKDFHKGGCSRENDVLYGPADSQDATSDSCSWDADDKSCSSESPNLTMMNGETIMRVSGMDLENKCYDSSGGRRSVARHRKGDRLHRPNVERGDGAKYMSYIKVSKEQHQRVKSSMKHSNTSIQPRSLNNVLGNLDSFCVQPYEMFEEEERQKLREHWLRLAKKDLPAGFENWKRWRSAKWQLTKSLRKEMEDKWKLNDQPVLNLYNQDEENEGSRILLLNNGNATSDDEIVNATKDGEKEQLLRNLHHEQQADGEKDEELSVPPEVCGVAFFFAGLKLLFVEFWVYIVDVQEQNADPIFQSVADLNATNHEKAMQIEQRAESSQDSAQNHHMPQIVIQNGGENFCSMGMDANHDVFTESEAFASNLGEYSENINHGDGPVGGEFPPLPSAASEIWPAVSLPNVYYHQQPTSVSHGYASLSVGHPQVRRDPSIVLESEMQQKDSLRGFVQRRSSDGGDSFFYPYANQERNELLLHSLFKDPVSSPYLHEQKLSRIGFHPSAAGSEAMLGSGPFPRNLCSSLPLEKRLGDVTMHQENVFSIPRQEHLLPLNHHVQDWAPGINSNNNSGVSMPMLGSSHQQRLNSNGELNWFSDDEVVCDGWSAGNGGQVAADESLFSILSQCNGGMRSFGSTGEFGNYVGVGGRGAVPPTTSDGLNYMSGNGGQSGGARGGNSLTWINVARTMQESGGKPWNHKGLG</sequence>
<dbReference type="Proteomes" id="UP001172457">
    <property type="component" value="Chromosome 1"/>
</dbReference>
<dbReference type="PANTHER" id="PTHR13052">
    <property type="entry name" value="NFRKB-RELATED"/>
    <property type="match status" value="1"/>
</dbReference>
<evidence type="ECO:0000256" key="1">
    <source>
        <dbReference type="ARBA" id="ARBA00004123"/>
    </source>
</evidence>
<keyword evidence="2" id="KW-0539">Nucleus</keyword>
<dbReference type="InterPro" id="IPR024867">
    <property type="entry name" value="NFRKB"/>
</dbReference>
<evidence type="ECO:0000256" key="2">
    <source>
        <dbReference type="ARBA" id="ARBA00023242"/>
    </source>
</evidence>
<protein>
    <recommendedName>
        <fullName evidence="4">DEUBAD domain-containing protein</fullName>
    </recommendedName>
</protein>
<evidence type="ECO:0000313" key="5">
    <source>
        <dbReference type="EMBL" id="KAJ9564230.1"/>
    </source>
</evidence>
<organism evidence="5 6">
    <name type="scientific">Centaurea solstitialis</name>
    <name type="common">yellow star-thistle</name>
    <dbReference type="NCBI Taxonomy" id="347529"/>
    <lineage>
        <taxon>Eukaryota</taxon>
        <taxon>Viridiplantae</taxon>
        <taxon>Streptophyta</taxon>
        <taxon>Embryophyta</taxon>
        <taxon>Tracheophyta</taxon>
        <taxon>Spermatophyta</taxon>
        <taxon>Magnoliopsida</taxon>
        <taxon>eudicotyledons</taxon>
        <taxon>Gunneridae</taxon>
        <taxon>Pentapetalae</taxon>
        <taxon>asterids</taxon>
        <taxon>campanulids</taxon>
        <taxon>Asterales</taxon>
        <taxon>Asteraceae</taxon>
        <taxon>Carduoideae</taxon>
        <taxon>Cardueae</taxon>
        <taxon>Centaureinae</taxon>
        <taxon>Centaurea</taxon>
    </lineage>
</organism>
<dbReference type="PROSITE" id="PS51916">
    <property type="entry name" value="DEUBAD"/>
    <property type="match status" value="1"/>
</dbReference>
<accession>A0AA38WRZ0</accession>
<comment type="subcellular location">
    <subcellularLocation>
        <location evidence="1">Nucleus</location>
    </subcellularLocation>
</comment>
<evidence type="ECO:0000256" key="3">
    <source>
        <dbReference type="SAM" id="MobiDB-lite"/>
    </source>
</evidence>